<dbReference type="Gene3D" id="2.60.40.2230">
    <property type="entry name" value="Uncharacterised protein YcnI-like PF07987, DUF1775"/>
    <property type="match status" value="1"/>
</dbReference>
<dbReference type="Pfam" id="PF07987">
    <property type="entry name" value="DUF1775"/>
    <property type="match status" value="1"/>
</dbReference>
<dbReference type="RefSeq" id="WP_058356349.1">
    <property type="nucleotide sequence ID" value="NZ_CABKVG010000009.1"/>
</dbReference>
<keyword evidence="1" id="KW-0732">Signal</keyword>
<feature type="chain" id="PRO_5047468945" evidence="1">
    <location>
        <begin position="21"/>
        <end position="179"/>
    </location>
</feature>
<feature type="domain" description="YncI copper-binding" evidence="2">
    <location>
        <begin position="24"/>
        <end position="164"/>
    </location>
</feature>
<dbReference type="EMBL" id="CP091511">
    <property type="protein sequence ID" value="UOO88221.1"/>
    <property type="molecule type" value="Genomic_DNA"/>
</dbReference>
<dbReference type="CDD" id="cd08545">
    <property type="entry name" value="YcnI_like"/>
    <property type="match status" value="1"/>
</dbReference>
<gene>
    <name evidence="3" type="ORF">LVJ82_12080</name>
</gene>
<evidence type="ECO:0000313" key="4">
    <source>
        <dbReference type="Proteomes" id="UP000832011"/>
    </source>
</evidence>
<dbReference type="Proteomes" id="UP000832011">
    <property type="component" value="Chromosome"/>
</dbReference>
<protein>
    <submittedName>
        <fullName evidence="3">YcnI family protein</fullName>
    </submittedName>
</protein>
<evidence type="ECO:0000256" key="1">
    <source>
        <dbReference type="SAM" id="SignalP"/>
    </source>
</evidence>
<dbReference type="InterPro" id="IPR012533">
    <property type="entry name" value="YcnI-copper_dom"/>
</dbReference>
<sequence>MKIILAIGAAVLLCAAQAQAHVGMLSPDSVSRGQSFKAVIAVPHGCESSATTAIKIHIPEGIIAVKPQPKAGWRINKSEGAYAQTYDYYGTPLKQGVNELTWQGRLGDDEYDEFVFKAYAAAIPAGTDKLYFKLEQQCENGRLLWTDVSGQKINGHAAAELGAPFIPVKNDDAAAVHHH</sequence>
<organism evidence="3 4">
    <name type="scientific">Vitreoscilla massiliensis</name>
    <dbReference type="NCBI Taxonomy" id="1689272"/>
    <lineage>
        <taxon>Bacteria</taxon>
        <taxon>Pseudomonadati</taxon>
        <taxon>Pseudomonadota</taxon>
        <taxon>Betaproteobacteria</taxon>
        <taxon>Neisseriales</taxon>
        <taxon>Neisseriaceae</taxon>
        <taxon>Vitreoscilla</taxon>
    </lineage>
</organism>
<feature type="signal peptide" evidence="1">
    <location>
        <begin position="1"/>
        <end position="20"/>
    </location>
</feature>
<evidence type="ECO:0000313" key="3">
    <source>
        <dbReference type="EMBL" id="UOO88221.1"/>
    </source>
</evidence>
<dbReference type="InterPro" id="IPR038507">
    <property type="entry name" value="YcnI-like_sf"/>
</dbReference>
<proteinExistence type="predicted"/>
<keyword evidence="4" id="KW-1185">Reference proteome</keyword>
<accession>A0ABY4DYN0</accession>
<name>A0ABY4DYN0_9NEIS</name>
<evidence type="ECO:0000259" key="2">
    <source>
        <dbReference type="Pfam" id="PF07987"/>
    </source>
</evidence>
<reference evidence="3 4" key="1">
    <citation type="journal article" date="2022" name="Res Sq">
        <title>Evolution of multicellular longitudinally dividing oral cavity symbionts (Neisseriaceae).</title>
        <authorList>
            <person name="Nyongesa S."/>
            <person name="Weber P."/>
            <person name="Bernet E."/>
            <person name="Pullido F."/>
            <person name="Nieckarz M."/>
            <person name="Delaby M."/>
            <person name="Nieves C."/>
            <person name="Viehboeck T."/>
            <person name="Krause N."/>
            <person name="Rivera-Millot A."/>
            <person name="Nakamura A."/>
            <person name="Vischer N."/>
            <person name="VanNieuwenhze M."/>
            <person name="Brun Y."/>
            <person name="Cava F."/>
            <person name="Bulgheresi S."/>
            <person name="Veyrier F."/>
        </authorList>
    </citation>
    <scope>NUCLEOTIDE SEQUENCE [LARGE SCALE GENOMIC DNA]</scope>
    <source>
        <strain evidence="3 4">SN4</strain>
    </source>
</reference>